<dbReference type="EMBL" id="KE123701">
    <property type="protein sequence ID" value="EUR49178.1"/>
    <property type="molecule type" value="Genomic_DNA"/>
</dbReference>
<dbReference type="Proteomes" id="UP000030688">
    <property type="component" value="Unassembled WGS sequence"/>
</dbReference>
<dbReference type="AlphaFoldDB" id="W7ESJ1"/>
<evidence type="ECO:0000313" key="2">
    <source>
        <dbReference type="Proteomes" id="UP000030688"/>
    </source>
</evidence>
<organism evidence="1 2">
    <name type="scientific">Plasmodium falciparum (isolate 7G8)</name>
    <dbReference type="NCBI Taxonomy" id="57266"/>
    <lineage>
        <taxon>Eukaryota</taxon>
        <taxon>Sar</taxon>
        <taxon>Alveolata</taxon>
        <taxon>Apicomplexa</taxon>
        <taxon>Aconoidasida</taxon>
        <taxon>Haemosporida</taxon>
        <taxon>Plasmodiidae</taxon>
        <taxon>Plasmodium</taxon>
        <taxon>Plasmodium (Laverania)</taxon>
    </lineage>
</organism>
<evidence type="ECO:0000313" key="1">
    <source>
        <dbReference type="EMBL" id="EUR49178.1"/>
    </source>
</evidence>
<gene>
    <name evidence="1" type="ORF">PFBG_06129</name>
</gene>
<proteinExistence type="predicted"/>
<reference evidence="1 2" key="2">
    <citation type="submission" date="2013-02" db="EMBL/GenBank/DDBJ databases">
        <title>The Genome Sequence of Plasmodium falciparum 7G8.</title>
        <authorList>
            <consortium name="The Broad Institute Genome Sequencing Platform"/>
            <consortium name="The Broad Institute Genome Sequencing Center for Infectious Disease"/>
            <person name="Neafsey D."/>
            <person name="Cheeseman I."/>
            <person name="Volkman S."/>
            <person name="Adams J."/>
            <person name="Walker B."/>
            <person name="Young S.K."/>
            <person name="Zeng Q."/>
            <person name="Gargeya S."/>
            <person name="Fitzgerald M."/>
            <person name="Haas B."/>
            <person name="Abouelleil A."/>
            <person name="Alvarado L."/>
            <person name="Arachchi H.M."/>
            <person name="Berlin A.M."/>
            <person name="Chapman S.B."/>
            <person name="Dewar J."/>
            <person name="Goldberg J."/>
            <person name="Griggs A."/>
            <person name="Gujja S."/>
            <person name="Hansen M."/>
            <person name="Howarth C."/>
            <person name="Imamovic A."/>
            <person name="Larimer J."/>
            <person name="McCowan C."/>
            <person name="Murphy C."/>
            <person name="Neiman D."/>
            <person name="Pearson M."/>
            <person name="Priest M."/>
            <person name="Roberts A."/>
            <person name="Saif S."/>
            <person name="Shea T."/>
            <person name="Sisk P."/>
            <person name="Sykes S."/>
            <person name="Wortman J."/>
            <person name="Nusbaum C."/>
            <person name="Birren B."/>
        </authorList>
    </citation>
    <scope>NUCLEOTIDE SEQUENCE [LARGE SCALE GENOMIC DNA]</scope>
    <source>
        <strain evidence="1 2">7G8</strain>
    </source>
</reference>
<name>W7ESJ1_PLAF8</name>
<accession>W7ESJ1</accession>
<reference evidence="2" key="1">
    <citation type="submission" date="2007-11" db="EMBL/GenBank/DDBJ databases">
        <authorList>
            <consortium name="The Broad Institute Genome Sequencing Platform"/>
            <person name="Volkman S.K."/>
            <person name="Daily J.P."/>
            <person name="Sarr O."/>
            <person name="Ndiaye D."/>
            <person name="Ndir O."/>
            <person name="Mboup S."/>
            <person name="Lukens A."/>
            <person name="Stange-Thomann N."/>
            <person name="Mauceli E."/>
            <person name="Gnerre S."/>
            <person name="Jaffe D."/>
            <person name="Zainoun J."/>
            <person name="Wiegand R.C."/>
            <person name="Birren B."/>
            <person name="Galagan J."/>
            <person name="Lander E."/>
            <person name="Wirth D.F."/>
        </authorList>
    </citation>
    <scope>NUCLEOTIDE SEQUENCE [LARGE SCALE GENOMIC DNA]</scope>
    <source>
        <strain evidence="2">7G8</strain>
    </source>
</reference>
<sequence length="80" mass="9765">MEVTKSIEKCKCEKYENLNGRYQKIEIVHGHMHFDLRIRMPLCIYICWRNTYAFIYMIDNIDREKQKKIFASVVISKIYI</sequence>
<protein>
    <submittedName>
        <fullName evidence="1">Uncharacterized protein</fullName>
    </submittedName>
</protein>